<dbReference type="InterPro" id="IPR050491">
    <property type="entry name" value="AmpC-like"/>
</dbReference>
<evidence type="ECO:0000313" key="4">
    <source>
        <dbReference type="Proteomes" id="UP000765802"/>
    </source>
</evidence>
<proteinExistence type="predicted"/>
<feature type="signal peptide" evidence="1">
    <location>
        <begin position="1"/>
        <end position="21"/>
    </location>
</feature>
<dbReference type="Pfam" id="PF00144">
    <property type="entry name" value="Beta-lactamase"/>
    <property type="match status" value="1"/>
</dbReference>
<feature type="domain" description="Beta-lactamase-related" evidence="2">
    <location>
        <begin position="28"/>
        <end position="343"/>
    </location>
</feature>
<reference evidence="3 4" key="1">
    <citation type="submission" date="2016-07" db="EMBL/GenBank/DDBJ databases">
        <title>Genome analysis of Flavihumibacter stibioxidans YS-17.</title>
        <authorList>
            <person name="Shi K."/>
            <person name="Han Y."/>
            <person name="Wang G."/>
        </authorList>
    </citation>
    <scope>NUCLEOTIDE SEQUENCE [LARGE SCALE GENOMIC DNA]</scope>
    <source>
        <strain evidence="3 4">YS-17</strain>
    </source>
</reference>
<keyword evidence="1" id="KW-0732">Signal</keyword>
<dbReference type="PANTHER" id="PTHR46825">
    <property type="entry name" value="D-ALANYL-D-ALANINE-CARBOXYPEPTIDASE/ENDOPEPTIDASE AMPH"/>
    <property type="match status" value="1"/>
</dbReference>
<keyword evidence="4" id="KW-1185">Reference proteome</keyword>
<dbReference type="InterPro" id="IPR001466">
    <property type="entry name" value="Beta-lactam-related"/>
</dbReference>
<dbReference type="InterPro" id="IPR012338">
    <property type="entry name" value="Beta-lactam/transpept-like"/>
</dbReference>
<evidence type="ECO:0000313" key="3">
    <source>
        <dbReference type="EMBL" id="MBC6491356.1"/>
    </source>
</evidence>
<dbReference type="RefSeq" id="WP_222840137.1">
    <property type="nucleotide sequence ID" value="NZ_JBHULF010000014.1"/>
</dbReference>
<name>A0ABR7M8L3_9BACT</name>
<organism evidence="3 4">
    <name type="scientific">Flavihumibacter stibioxidans</name>
    <dbReference type="NCBI Taxonomy" id="1834163"/>
    <lineage>
        <taxon>Bacteria</taxon>
        <taxon>Pseudomonadati</taxon>
        <taxon>Bacteroidota</taxon>
        <taxon>Chitinophagia</taxon>
        <taxon>Chitinophagales</taxon>
        <taxon>Chitinophagaceae</taxon>
        <taxon>Flavihumibacter</taxon>
    </lineage>
</organism>
<accession>A0ABR7M8L3</accession>
<comment type="caution">
    <text evidence="3">The sequence shown here is derived from an EMBL/GenBank/DDBJ whole genome shotgun (WGS) entry which is preliminary data.</text>
</comment>
<dbReference type="PANTHER" id="PTHR46825:SF9">
    <property type="entry name" value="BETA-LACTAMASE-RELATED DOMAIN-CONTAINING PROTEIN"/>
    <property type="match status" value="1"/>
</dbReference>
<dbReference type="EMBL" id="MBUA01000012">
    <property type="protein sequence ID" value="MBC6491356.1"/>
    <property type="molecule type" value="Genomic_DNA"/>
</dbReference>
<feature type="chain" id="PRO_5045794950" evidence="1">
    <location>
        <begin position="22"/>
        <end position="354"/>
    </location>
</feature>
<gene>
    <name evidence="3" type="ORF">BC349_09955</name>
</gene>
<protein>
    <submittedName>
        <fullName evidence="3">Penicillin-binding protein E</fullName>
    </submittedName>
</protein>
<dbReference type="SUPFAM" id="SSF56601">
    <property type="entry name" value="beta-lactamase/transpeptidase-like"/>
    <property type="match status" value="1"/>
</dbReference>
<sequence>MKSCLILLACCLLTGTKPLMSQNFSSVDEIMKQYEGEVPGASLMIIKDGKKILTRSYGYANLEKKERVSSRHNFRLASVTKQFTATAILQLVHRGKLSLQHKLTEIFPGFPAYGKVITVQHLLTHTSGIADYEDYVSDTAMHPQIMDKGVLDIVMKLDTVYFAPGEKYRYSNTAYALLALMVEKYSGLGFDDYLQKNIFRPLGMKQSLAFVPGDNEVKYRAYGYTQKDGRWKLKDQSSTSAVLGDGGIYSSVEDLYKWDQSLYLDKILPTELKQAAFSYHRLNNGDTVHYGFGWHLKKSPKGQQVIYHTGSTSSFRNIIYRIPAENTTIIILTNRNFPVEEDMVGLAERILIAV</sequence>
<evidence type="ECO:0000259" key="2">
    <source>
        <dbReference type="Pfam" id="PF00144"/>
    </source>
</evidence>
<evidence type="ECO:0000256" key="1">
    <source>
        <dbReference type="SAM" id="SignalP"/>
    </source>
</evidence>
<dbReference type="Proteomes" id="UP000765802">
    <property type="component" value="Unassembled WGS sequence"/>
</dbReference>
<dbReference type="Gene3D" id="3.40.710.10">
    <property type="entry name" value="DD-peptidase/beta-lactamase superfamily"/>
    <property type="match status" value="1"/>
</dbReference>